<proteinExistence type="predicted"/>
<organism evidence="1">
    <name type="scientific">Hexamita inflata</name>
    <dbReference type="NCBI Taxonomy" id="28002"/>
    <lineage>
        <taxon>Eukaryota</taxon>
        <taxon>Metamonada</taxon>
        <taxon>Diplomonadida</taxon>
        <taxon>Hexamitidae</taxon>
        <taxon>Hexamitinae</taxon>
        <taxon>Hexamita</taxon>
    </lineage>
</organism>
<dbReference type="Proteomes" id="UP001642409">
    <property type="component" value="Unassembled WGS sequence"/>
</dbReference>
<comment type="caution">
    <text evidence="1">The sequence shown here is derived from an EMBL/GenBank/DDBJ whole genome shotgun (WGS) entry which is preliminary data.</text>
</comment>
<protein>
    <submittedName>
        <fullName evidence="2">Hypothetical_protein</fullName>
    </submittedName>
</protein>
<reference evidence="2 3" key="2">
    <citation type="submission" date="2024-07" db="EMBL/GenBank/DDBJ databases">
        <authorList>
            <person name="Akdeniz Z."/>
        </authorList>
    </citation>
    <scope>NUCLEOTIDE SEQUENCE [LARGE SCALE GENOMIC DNA]</scope>
</reference>
<reference evidence="1" key="1">
    <citation type="submission" date="2023-06" db="EMBL/GenBank/DDBJ databases">
        <authorList>
            <person name="Kurt Z."/>
        </authorList>
    </citation>
    <scope>NUCLEOTIDE SEQUENCE</scope>
</reference>
<evidence type="ECO:0000313" key="3">
    <source>
        <dbReference type="Proteomes" id="UP001642409"/>
    </source>
</evidence>
<dbReference type="AlphaFoldDB" id="A0AA86U486"/>
<evidence type="ECO:0000313" key="1">
    <source>
        <dbReference type="EMBL" id="CAI9940119.1"/>
    </source>
</evidence>
<dbReference type="EMBL" id="CAXDID020000203">
    <property type="protein sequence ID" value="CAL6054747.1"/>
    <property type="molecule type" value="Genomic_DNA"/>
</dbReference>
<sequence length="356" mass="39556">MQVEVPLYTSFSLFGQINSITILESALNVSLLDETSQSAPACIQCDVQISYSNVTFVSSGKNVSGLTIQPVSSITIQNCFFQLLLDADLASGIVLVVNEEMEAFLIVNFNITTHFINHSSNSGLIISTASVNVIIAMSQFQFCSHIDNLIGNSYSSMLDTNAYSILNCESICNGLFFVYGLCLGNLQFSKMNSNILTCADNFNFIRDSCICKEGYLLNQSQCINIIGYSSELQNKVTNQNKQLSHLTQTISSIQQSNDNNIINNITSLNSLLKLIVQQLDNQISQNMSLLQNTIESNISNIESQKQQLLALYNNIIQNNKQNRTIRPLTQSLCKARLLLIRVQAKIYHLQCKIQPS</sequence>
<evidence type="ECO:0000313" key="2">
    <source>
        <dbReference type="EMBL" id="CAL6054747.1"/>
    </source>
</evidence>
<gene>
    <name evidence="1" type="ORF">HINF_LOCUS27764</name>
    <name evidence="2" type="ORF">HINF_LOCUS46215</name>
</gene>
<name>A0AA86U486_9EUKA</name>
<accession>A0AA86U486</accession>
<keyword evidence="3" id="KW-1185">Reference proteome</keyword>
<dbReference type="EMBL" id="CATOUU010000673">
    <property type="protein sequence ID" value="CAI9940119.1"/>
    <property type="molecule type" value="Genomic_DNA"/>
</dbReference>